<dbReference type="Proteomes" id="UP000515908">
    <property type="component" value="Chromosome 01"/>
</dbReference>
<organism evidence="2 3">
    <name type="scientific">Angomonas deanei</name>
    <dbReference type="NCBI Taxonomy" id="59799"/>
    <lineage>
        <taxon>Eukaryota</taxon>
        <taxon>Discoba</taxon>
        <taxon>Euglenozoa</taxon>
        <taxon>Kinetoplastea</taxon>
        <taxon>Metakinetoplastina</taxon>
        <taxon>Trypanosomatida</taxon>
        <taxon>Trypanosomatidae</taxon>
        <taxon>Strigomonadinae</taxon>
        <taxon>Angomonas</taxon>
    </lineage>
</organism>
<accession>A0A7G2C2P7</accession>
<keyword evidence="3" id="KW-1185">Reference proteome</keyword>
<sequence length="271" mass="30662">MIFARSIKKGAIERLDEVEIPLPQDIPLSLFTGGVSTSVHFVCRLFSTAGLTTTSRSAECELLVVNAIDRKNKSVRLRRWTNYFREKNLARRASTAGSASFKEKFEPTARCKDYHNRNKDLLLMDVTEYDGSMEMQVETGKMEQRKSIVVGESDDDMSDRENYVAVRDLHKPQDNPCKEYSRLITLIRRNTNNTNRNKSATFIPRDDDGAVHLDPMSADGFRTSAARRPGDNEYNEDDDEVHPFDQGDANPFASGMAKDDDAKPSYGYNAE</sequence>
<dbReference type="EMBL" id="LR877145">
    <property type="protein sequence ID" value="CAD2212967.1"/>
    <property type="molecule type" value="Genomic_DNA"/>
</dbReference>
<feature type="region of interest" description="Disordered" evidence="1">
    <location>
        <begin position="194"/>
        <end position="271"/>
    </location>
</feature>
<reference evidence="2 3" key="1">
    <citation type="submission" date="2020-08" db="EMBL/GenBank/DDBJ databases">
        <authorList>
            <person name="Newling K."/>
            <person name="Davey J."/>
            <person name="Forrester S."/>
        </authorList>
    </citation>
    <scope>NUCLEOTIDE SEQUENCE [LARGE SCALE GENOMIC DNA]</scope>
    <source>
        <strain evidence="3">Crithidia deanei Carvalho (ATCC PRA-265)</strain>
    </source>
</reference>
<evidence type="ECO:0000313" key="2">
    <source>
        <dbReference type="EMBL" id="CAD2212967.1"/>
    </source>
</evidence>
<proteinExistence type="predicted"/>
<name>A0A7G2C2P7_9TRYP</name>
<evidence type="ECO:0000256" key="1">
    <source>
        <dbReference type="SAM" id="MobiDB-lite"/>
    </source>
</evidence>
<protein>
    <submittedName>
        <fullName evidence="2">Uncharacterized protein</fullName>
    </submittedName>
</protein>
<gene>
    <name evidence="2" type="ORF">ADEAN_000040300</name>
</gene>
<dbReference type="AlphaFoldDB" id="A0A7G2C2P7"/>
<dbReference type="VEuPathDB" id="TriTrypDB:ADEAN_000040300"/>
<evidence type="ECO:0000313" key="3">
    <source>
        <dbReference type="Proteomes" id="UP000515908"/>
    </source>
</evidence>